<sequence length="149" mass="16732">MQDSTDLDLATLDARDEGDLVIRHPATLQPTGWTWTFYGPGHPVTVALADRATRDALRKAQSRRQAQANGRKWKDEEPLEVETIRRDNVAAIVERTKAFSPVRLDGKLIEFSPEAASALLLDRKKGWLLTQVMEYLSDEVNFIQPSATS</sequence>
<gene>
    <name evidence="1" type="ORF">XF3B_47580</name>
</gene>
<name>A0A809YIV3_9BRAD</name>
<evidence type="ECO:0000313" key="1">
    <source>
        <dbReference type="EMBL" id="BCE39727.1"/>
    </source>
</evidence>
<organism evidence="1">
    <name type="scientific">Bradyrhizobium diazoefficiens</name>
    <dbReference type="NCBI Taxonomy" id="1355477"/>
    <lineage>
        <taxon>Bacteria</taxon>
        <taxon>Pseudomonadati</taxon>
        <taxon>Pseudomonadota</taxon>
        <taxon>Alphaproteobacteria</taxon>
        <taxon>Hyphomicrobiales</taxon>
        <taxon>Nitrobacteraceae</taxon>
        <taxon>Bradyrhizobium</taxon>
    </lineage>
</organism>
<protein>
    <submittedName>
        <fullName evidence="1">Uncharacterized protein</fullName>
    </submittedName>
</protein>
<dbReference type="AlphaFoldDB" id="A0A809YIV3"/>
<dbReference type="EMBL" id="AP023093">
    <property type="protein sequence ID" value="BCE39727.1"/>
    <property type="molecule type" value="Genomic_DNA"/>
</dbReference>
<reference evidence="1" key="1">
    <citation type="submission" date="2020-05" db="EMBL/GenBank/DDBJ databases">
        <title>Complete genome sequence of Bradyrhizobium diazoefficiens XF3 isolated from soybean nodule.</title>
        <authorList>
            <person name="Noda R."/>
            <person name="Kakizaki K."/>
            <person name="Minamisawa K."/>
        </authorList>
    </citation>
    <scope>NUCLEOTIDE SEQUENCE</scope>
    <source>
        <strain evidence="1">XF3</strain>
    </source>
</reference>
<accession>A0A809YIV3</accession>
<proteinExistence type="predicted"/>
<dbReference type="RefSeq" id="WP_028174119.1">
    <property type="nucleotide sequence ID" value="NZ_AP022639.1"/>
</dbReference>